<name>A0A327KH70_9BRAD</name>
<dbReference type="AlphaFoldDB" id="A0A327KH70"/>
<feature type="transmembrane region" description="Helical" evidence="1">
    <location>
        <begin position="69"/>
        <end position="92"/>
    </location>
</feature>
<comment type="caution">
    <text evidence="2">The sequence shown here is derived from an EMBL/GenBank/DDBJ whole genome shotgun (WGS) entry which is preliminary data.</text>
</comment>
<keyword evidence="1" id="KW-0812">Transmembrane</keyword>
<feature type="transmembrane region" description="Helical" evidence="1">
    <location>
        <begin position="24"/>
        <end position="49"/>
    </location>
</feature>
<evidence type="ECO:0000313" key="2">
    <source>
        <dbReference type="EMBL" id="RAI36983.1"/>
    </source>
</evidence>
<sequence length="98" mass="9926">MTSPSIHHYGFDDARHPRFPRWRAALVAQLVATGALVVSIAVLIMAVTLQIAEAASLDPASGSGGGLPIAGLVSLGLVAVGGLTVLITGVGAQLRSRD</sequence>
<keyword evidence="1" id="KW-0472">Membrane</keyword>
<dbReference type="EMBL" id="NPEX01000467">
    <property type="protein sequence ID" value="RAI36983.1"/>
    <property type="molecule type" value="Genomic_DNA"/>
</dbReference>
<protein>
    <submittedName>
        <fullName evidence="2">Uncharacterized protein</fullName>
    </submittedName>
</protein>
<dbReference type="RefSeq" id="WP_111423190.1">
    <property type="nucleotide sequence ID" value="NZ_NPEX01000467.1"/>
</dbReference>
<evidence type="ECO:0000313" key="3">
    <source>
        <dbReference type="Proteomes" id="UP000249130"/>
    </source>
</evidence>
<gene>
    <name evidence="2" type="ORF">CH341_29980</name>
</gene>
<keyword evidence="1" id="KW-1133">Transmembrane helix</keyword>
<organism evidence="2 3">
    <name type="scientific">Rhodoplanes roseus</name>
    <dbReference type="NCBI Taxonomy" id="29409"/>
    <lineage>
        <taxon>Bacteria</taxon>
        <taxon>Pseudomonadati</taxon>
        <taxon>Pseudomonadota</taxon>
        <taxon>Alphaproteobacteria</taxon>
        <taxon>Hyphomicrobiales</taxon>
        <taxon>Nitrobacteraceae</taxon>
        <taxon>Rhodoplanes</taxon>
    </lineage>
</organism>
<proteinExistence type="predicted"/>
<evidence type="ECO:0000256" key="1">
    <source>
        <dbReference type="SAM" id="Phobius"/>
    </source>
</evidence>
<keyword evidence="3" id="KW-1185">Reference proteome</keyword>
<reference evidence="2 3" key="1">
    <citation type="submission" date="2017-07" db="EMBL/GenBank/DDBJ databases">
        <title>Draft Genome Sequences of Select Purple Nonsulfur Bacteria.</title>
        <authorList>
            <person name="Lasarre B."/>
            <person name="Mckinlay J.B."/>
        </authorList>
    </citation>
    <scope>NUCLEOTIDE SEQUENCE [LARGE SCALE GENOMIC DNA]</scope>
    <source>
        <strain evidence="2 3">DSM 5909</strain>
    </source>
</reference>
<accession>A0A327KH70</accession>
<dbReference type="Proteomes" id="UP000249130">
    <property type="component" value="Unassembled WGS sequence"/>
</dbReference>